<comment type="caution">
    <text evidence="5">The sequence shown here is derived from an EMBL/GenBank/DDBJ whole genome shotgun (WGS) entry which is preliminary data.</text>
</comment>
<dbReference type="InterPro" id="IPR015424">
    <property type="entry name" value="PyrdxlP-dep_Trfase"/>
</dbReference>
<organism evidence="5 6">
    <name type="scientific">Marinobacter lacisalsi</name>
    <dbReference type="NCBI Taxonomy" id="475979"/>
    <lineage>
        <taxon>Bacteria</taxon>
        <taxon>Pseudomonadati</taxon>
        <taxon>Pseudomonadota</taxon>
        <taxon>Gammaproteobacteria</taxon>
        <taxon>Pseudomonadales</taxon>
        <taxon>Marinobacteraceae</taxon>
        <taxon>Marinobacter</taxon>
    </lineage>
</organism>
<gene>
    <name evidence="5" type="ORF">ACFOZ5_01575</name>
</gene>
<proteinExistence type="inferred from homology"/>
<evidence type="ECO:0000313" key="6">
    <source>
        <dbReference type="Proteomes" id="UP001595798"/>
    </source>
</evidence>
<dbReference type="InterPro" id="IPR005814">
    <property type="entry name" value="Aminotrans_3"/>
</dbReference>
<dbReference type="InterPro" id="IPR015421">
    <property type="entry name" value="PyrdxlP-dep_Trfase_major"/>
</dbReference>
<dbReference type="Gene3D" id="3.90.1150.10">
    <property type="entry name" value="Aspartate Aminotransferase, domain 1"/>
    <property type="match status" value="1"/>
</dbReference>
<dbReference type="PIRSF" id="PIRSF000521">
    <property type="entry name" value="Transaminase_4ab_Lys_Orn"/>
    <property type="match status" value="1"/>
</dbReference>
<dbReference type="Gene3D" id="3.40.640.10">
    <property type="entry name" value="Type I PLP-dependent aspartate aminotransferase-like (Major domain)"/>
    <property type="match status" value="1"/>
</dbReference>
<evidence type="ECO:0000256" key="1">
    <source>
        <dbReference type="ARBA" id="ARBA00001933"/>
    </source>
</evidence>
<dbReference type="InterPro" id="IPR049704">
    <property type="entry name" value="Aminotrans_3_PPA_site"/>
</dbReference>
<keyword evidence="3 4" id="KW-0663">Pyridoxal phosphate</keyword>
<accession>A0ABV8QF96</accession>
<keyword evidence="2 5" id="KW-0808">Transferase</keyword>
<dbReference type="CDD" id="cd00610">
    <property type="entry name" value="OAT_like"/>
    <property type="match status" value="1"/>
</dbReference>
<dbReference type="Pfam" id="PF00202">
    <property type="entry name" value="Aminotran_3"/>
    <property type="match status" value="1"/>
</dbReference>
<name>A0ABV8QF96_9GAMM</name>
<protein>
    <submittedName>
        <fullName evidence="5">Aspartate aminotransferase family protein</fullName>
    </submittedName>
</protein>
<keyword evidence="2 5" id="KW-0032">Aminotransferase</keyword>
<comment type="cofactor">
    <cofactor evidence="1">
        <name>pyridoxal 5'-phosphate</name>
        <dbReference type="ChEBI" id="CHEBI:597326"/>
    </cofactor>
</comment>
<evidence type="ECO:0000256" key="4">
    <source>
        <dbReference type="RuleBase" id="RU003560"/>
    </source>
</evidence>
<dbReference type="EMBL" id="JBHSDI010000001">
    <property type="protein sequence ID" value="MFC4257714.1"/>
    <property type="molecule type" value="Genomic_DNA"/>
</dbReference>
<dbReference type="InterPro" id="IPR050103">
    <property type="entry name" value="Class-III_PLP-dep_AT"/>
</dbReference>
<keyword evidence="6" id="KW-1185">Reference proteome</keyword>
<dbReference type="PROSITE" id="PS00600">
    <property type="entry name" value="AA_TRANSFER_CLASS_3"/>
    <property type="match status" value="1"/>
</dbReference>
<evidence type="ECO:0000313" key="5">
    <source>
        <dbReference type="EMBL" id="MFC4257714.1"/>
    </source>
</evidence>
<sequence length="418" mass="44801">MNHSNNLSPLLQQSSKLEAASGEGCYLVDGSGQRYLDLTSGIGVLSTGHCHPAVVNAIREQAGRLIHAQYAIVRHSPMLKLAERLDGLTPSRINSFFFSNAGTEAVEASVRLARQASGKTNIIAFQGAFHGRTMGALSLTSSNAKVRHGVQPMMGGAVIAPFPDPYWYGWSEGRTTDFCLRELDRILMTQSTPEETAAIIIEPVQGEAGFVPAPASFLQGLRECCDRHGILLIFDEVQCGNGRSGSYWAHTPSGVVPDILVSAKGLASGMPLSFMGASRELMAKGWPGSQGGTYGGNVVACAAALATLDVIESERLVDNAREMGRFLRQRLEALSGLCPIIHDVRGIGLMQAVNIVDHDGQPSPSRAEALIKACEEGGLLLLRCGVHGNIVRWLPPLIVNQQQLHEAIEIFQGACNRI</sequence>
<dbReference type="Proteomes" id="UP001595798">
    <property type="component" value="Unassembled WGS sequence"/>
</dbReference>
<dbReference type="SUPFAM" id="SSF53383">
    <property type="entry name" value="PLP-dependent transferases"/>
    <property type="match status" value="1"/>
</dbReference>
<dbReference type="InterPro" id="IPR015422">
    <property type="entry name" value="PyrdxlP-dep_Trfase_small"/>
</dbReference>
<comment type="similarity">
    <text evidence="4">Belongs to the class-III pyridoxal-phosphate-dependent aminotransferase family.</text>
</comment>
<dbReference type="PANTHER" id="PTHR11986">
    <property type="entry name" value="AMINOTRANSFERASE CLASS III"/>
    <property type="match status" value="1"/>
</dbReference>
<evidence type="ECO:0000256" key="2">
    <source>
        <dbReference type="ARBA" id="ARBA00022576"/>
    </source>
</evidence>
<evidence type="ECO:0000256" key="3">
    <source>
        <dbReference type="ARBA" id="ARBA00022898"/>
    </source>
</evidence>
<dbReference type="RefSeq" id="WP_379884963.1">
    <property type="nucleotide sequence ID" value="NZ_JBHSDI010000001.1"/>
</dbReference>
<reference evidence="6" key="1">
    <citation type="journal article" date="2019" name="Int. J. Syst. Evol. Microbiol.">
        <title>The Global Catalogue of Microorganisms (GCM) 10K type strain sequencing project: providing services to taxonomists for standard genome sequencing and annotation.</title>
        <authorList>
            <consortium name="The Broad Institute Genomics Platform"/>
            <consortium name="The Broad Institute Genome Sequencing Center for Infectious Disease"/>
            <person name="Wu L."/>
            <person name="Ma J."/>
        </authorList>
    </citation>
    <scope>NUCLEOTIDE SEQUENCE [LARGE SCALE GENOMIC DNA]</scope>
    <source>
        <strain evidence="6">CECT 7297</strain>
    </source>
</reference>
<dbReference type="GO" id="GO:0008483">
    <property type="term" value="F:transaminase activity"/>
    <property type="evidence" value="ECO:0007669"/>
    <property type="project" value="UniProtKB-KW"/>
</dbReference>